<dbReference type="SUPFAM" id="SSF57783">
    <property type="entry name" value="Zinc beta-ribbon"/>
    <property type="match status" value="1"/>
</dbReference>
<keyword evidence="5 12" id="KW-0235">DNA replication</keyword>
<dbReference type="SMART" id="SM00493">
    <property type="entry name" value="TOPRIM"/>
    <property type="match status" value="1"/>
</dbReference>
<dbReference type="PANTHER" id="PTHR30313">
    <property type="entry name" value="DNA PRIMASE"/>
    <property type="match status" value="1"/>
</dbReference>
<dbReference type="Pfam" id="PF13155">
    <property type="entry name" value="Toprim_2"/>
    <property type="match status" value="1"/>
</dbReference>
<dbReference type="Pfam" id="PF01807">
    <property type="entry name" value="Zn_ribbon_DnaG"/>
    <property type="match status" value="1"/>
</dbReference>
<evidence type="ECO:0000256" key="12">
    <source>
        <dbReference type="HAMAP-Rule" id="MF_00974"/>
    </source>
</evidence>
<evidence type="ECO:0000256" key="13">
    <source>
        <dbReference type="PIRNR" id="PIRNR002811"/>
    </source>
</evidence>
<dbReference type="FunFam" id="3.40.1360.10:FF:000002">
    <property type="entry name" value="DNA primase"/>
    <property type="match status" value="1"/>
</dbReference>
<dbReference type="Proteomes" id="UP000070560">
    <property type="component" value="Chromosome"/>
</dbReference>
<feature type="domain" description="Toprim" evidence="15">
    <location>
        <begin position="259"/>
        <end position="340"/>
    </location>
</feature>
<keyword evidence="10 12" id="KW-0238">DNA-binding</keyword>
<dbReference type="PROSITE" id="PS50880">
    <property type="entry name" value="TOPRIM"/>
    <property type="match status" value="1"/>
</dbReference>
<dbReference type="KEGG" id="daw:HS1_002495"/>
<dbReference type="Pfam" id="PF08275">
    <property type="entry name" value="DNAG_N"/>
    <property type="match status" value="1"/>
</dbReference>
<comment type="cofactor">
    <cofactor evidence="12 13 14">
        <name>Zn(2+)</name>
        <dbReference type="ChEBI" id="CHEBI:29105"/>
    </cofactor>
    <text evidence="12 13 14">Binds 1 zinc ion per monomer.</text>
</comment>
<dbReference type="InterPro" id="IPR030846">
    <property type="entry name" value="DnaG_bac"/>
</dbReference>
<protein>
    <recommendedName>
        <fullName evidence="12 13">DNA primase</fullName>
        <ecNumber evidence="12">2.7.7.101</ecNumber>
    </recommendedName>
</protein>
<dbReference type="CDD" id="cd03364">
    <property type="entry name" value="TOPRIM_DnaG_primases"/>
    <property type="match status" value="1"/>
</dbReference>
<dbReference type="GO" id="GO:0000428">
    <property type="term" value="C:DNA-directed RNA polymerase complex"/>
    <property type="evidence" value="ECO:0007669"/>
    <property type="project" value="UniProtKB-KW"/>
</dbReference>
<dbReference type="EC" id="2.7.7.101" evidence="12"/>
<dbReference type="NCBIfam" id="TIGR01391">
    <property type="entry name" value="dnaG"/>
    <property type="match status" value="1"/>
</dbReference>
<keyword evidence="9" id="KW-0460">Magnesium</keyword>
<dbReference type="InterPro" id="IPR036977">
    <property type="entry name" value="DNA_primase_Znf_CHC2"/>
</dbReference>
<comment type="domain">
    <text evidence="12">Contains an N-terminal zinc-binding domain, a central core domain that contains the primase activity, and a C-terminal DnaB-binding domain.</text>
</comment>
<dbReference type="HAMAP" id="MF_00974">
    <property type="entry name" value="DNA_primase_DnaG"/>
    <property type="match status" value="1"/>
</dbReference>
<comment type="subunit">
    <text evidence="12">Monomer. Interacts with DnaB.</text>
</comment>
<dbReference type="GO" id="GO:0003677">
    <property type="term" value="F:DNA binding"/>
    <property type="evidence" value="ECO:0007669"/>
    <property type="project" value="UniProtKB-KW"/>
</dbReference>
<reference evidence="16 17" key="1">
    <citation type="submission" date="2015-10" db="EMBL/GenBank/DDBJ databases">
        <title>Candidatus Desulfofervidus auxilii, a hydrogenotrophic sulfate-reducing bacterium involved in the thermophilic anaerobic oxidation of methane.</title>
        <authorList>
            <person name="Krukenberg V."/>
            <person name="Richter M."/>
            <person name="Wegener G."/>
        </authorList>
    </citation>
    <scope>NUCLEOTIDE SEQUENCE [LARGE SCALE GENOMIC DNA]</scope>
    <source>
        <strain evidence="16 17">HS1</strain>
    </source>
</reference>
<dbReference type="Pfam" id="PF10410">
    <property type="entry name" value="DnaB_bind"/>
    <property type="match status" value="1"/>
</dbReference>
<evidence type="ECO:0000256" key="5">
    <source>
        <dbReference type="ARBA" id="ARBA00022705"/>
    </source>
</evidence>
<dbReference type="InterPro" id="IPR034151">
    <property type="entry name" value="TOPRIM_DnaG_bac"/>
</dbReference>
<keyword evidence="6 12" id="KW-0479">Metal-binding</keyword>
<comment type="similarity">
    <text evidence="12 13">Belongs to the DnaG primase family.</text>
</comment>
<dbReference type="GO" id="GO:0005737">
    <property type="term" value="C:cytoplasm"/>
    <property type="evidence" value="ECO:0007669"/>
    <property type="project" value="TreeGrafter"/>
</dbReference>
<feature type="zinc finger region" description="CHC2-type" evidence="12 14">
    <location>
        <begin position="39"/>
        <end position="63"/>
    </location>
</feature>
<dbReference type="Gene3D" id="3.90.580.10">
    <property type="entry name" value="Zinc finger, CHC2-type domain"/>
    <property type="match status" value="1"/>
</dbReference>
<evidence type="ECO:0000256" key="7">
    <source>
        <dbReference type="ARBA" id="ARBA00022771"/>
    </source>
</evidence>
<keyword evidence="4 12" id="KW-0548">Nucleotidyltransferase</keyword>
<name>A0A7U4QMV9_DESA2</name>
<dbReference type="InterPro" id="IPR006295">
    <property type="entry name" value="DNA_primase_DnaG"/>
</dbReference>
<sequence length="585" mass="67343">MSHIPPQFIEEVKNVASIVEIIGEYVSLRKRGKNYVGLCPFHQETAPSFTVSEEKQLFYCFGCGTGGNVFTFLMKYKQCSFYEAIEEVAQHYGIPLPKEKVSPEEDIYYKKRKNLLTLYQWVAEFYHHCLLQNPEAQRAREYLSKRDIGKDTVVTYLLGYAPPRWDALTNFLQQKEIDLSLAIEGGLLGKSESGKIYDRFRGRIIFPIFDLRGNVIAFGGRVLDDTLPKYINSPETLIYKKGFNLYGAHVAKQWSQREEKVLLVEGYFDLLSLHACGIRYAVASLGTALTTHQAKILKSLAPKVILVYDADAAGQKAAIRSLSILLKEDLETDILLLPAGDDPDSFVQREGKEAMLLLLQQTQGLLDWYLKKGEKETKKDLNQRYQFIQEALNIISLIKNPLTQSYYKDKICQLFHIEPSLLLNLNKKSKSSGAMQETFNLEETLPIFEKNVVKFLLHYPQYISWFDLDKLSSEIKHSELALLLEKIVKSYQEKGKVDVKDLMLELDPSLQKFIARWVLERDKSANPEEIAHGLLRQLQEREFKGLLKDIKEAEENGDWQRLSLLLRQKNKFACNLKKGREPLYE</sequence>
<evidence type="ECO:0000256" key="3">
    <source>
        <dbReference type="ARBA" id="ARBA00022679"/>
    </source>
</evidence>
<evidence type="ECO:0000256" key="10">
    <source>
        <dbReference type="ARBA" id="ARBA00023125"/>
    </source>
</evidence>
<evidence type="ECO:0000256" key="8">
    <source>
        <dbReference type="ARBA" id="ARBA00022833"/>
    </source>
</evidence>
<dbReference type="InterPro" id="IPR050219">
    <property type="entry name" value="DnaG_primase"/>
</dbReference>
<dbReference type="InterPro" id="IPR002694">
    <property type="entry name" value="Znf_CHC2"/>
</dbReference>
<dbReference type="InterPro" id="IPR016136">
    <property type="entry name" value="DNA_helicase_N/primase_C"/>
</dbReference>
<dbReference type="AlphaFoldDB" id="A0A7U4QMV9"/>
<dbReference type="GO" id="GO:0008270">
    <property type="term" value="F:zinc ion binding"/>
    <property type="evidence" value="ECO:0007669"/>
    <property type="project" value="UniProtKB-UniRule"/>
</dbReference>
<dbReference type="Gene3D" id="1.10.860.10">
    <property type="entry name" value="DNAb Helicase, Chain A"/>
    <property type="match status" value="1"/>
</dbReference>
<dbReference type="OrthoDB" id="9803773at2"/>
<organism evidence="16 17">
    <name type="scientific">Desulfofervidus auxilii</name>
    <dbReference type="NCBI Taxonomy" id="1621989"/>
    <lineage>
        <taxon>Bacteria</taxon>
        <taxon>Pseudomonadati</taxon>
        <taxon>Thermodesulfobacteriota</taxon>
        <taxon>Candidatus Desulfofervidia</taxon>
        <taxon>Candidatus Desulfofervidales</taxon>
        <taxon>Candidatus Desulfofervidaceae</taxon>
        <taxon>Candidatus Desulfofervidus</taxon>
    </lineage>
</organism>
<evidence type="ECO:0000256" key="9">
    <source>
        <dbReference type="ARBA" id="ARBA00022842"/>
    </source>
</evidence>
<dbReference type="RefSeq" id="WP_066066215.1">
    <property type="nucleotide sequence ID" value="NZ_CP013015.1"/>
</dbReference>
<gene>
    <name evidence="12" type="primary">dnaG</name>
    <name evidence="16" type="ORF">HS1_002495</name>
</gene>
<evidence type="ECO:0000256" key="6">
    <source>
        <dbReference type="ARBA" id="ARBA00022723"/>
    </source>
</evidence>
<dbReference type="PANTHER" id="PTHR30313:SF2">
    <property type="entry name" value="DNA PRIMASE"/>
    <property type="match status" value="1"/>
</dbReference>
<dbReference type="InterPro" id="IPR006171">
    <property type="entry name" value="TOPRIM_dom"/>
</dbReference>
<evidence type="ECO:0000313" key="16">
    <source>
        <dbReference type="EMBL" id="AMM42277.1"/>
    </source>
</evidence>
<dbReference type="InterPro" id="IPR013264">
    <property type="entry name" value="DNAG_N"/>
</dbReference>
<accession>A0A7U4QMV9</accession>
<evidence type="ECO:0000256" key="14">
    <source>
        <dbReference type="PIRSR" id="PIRSR002811-1"/>
    </source>
</evidence>
<keyword evidence="1 12" id="KW-0240">DNA-directed RNA polymerase</keyword>
<keyword evidence="17" id="KW-1185">Reference proteome</keyword>
<keyword evidence="3 12" id="KW-0808">Transferase</keyword>
<dbReference type="GO" id="GO:0003899">
    <property type="term" value="F:DNA-directed RNA polymerase activity"/>
    <property type="evidence" value="ECO:0007669"/>
    <property type="project" value="UniProtKB-UniRule"/>
</dbReference>
<dbReference type="SUPFAM" id="SSF56731">
    <property type="entry name" value="DNA primase core"/>
    <property type="match status" value="1"/>
</dbReference>
<keyword evidence="8 12" id="KW-0862">Zinc</keyword>
<dbReference type="FunFam" id="3.90.580.10:FF:000001">
    <property type="entry name" value="DNA primase"/>
    <property type="match status" value="1"/>
</dbReference>
<comment type="catalytic activity">
    <reaction evidence="12">
        <text>ssDNA + n NTP = ssDNA/pppN(pN)n-1 hybrid + (n-1) diphosphate.</text>
        <dbReference type="EC" id="2.7.7.101"/>
    </reaction>
</comment>
<evidence type="ECO:0000259" key="15">
    <source>
        <dbReference type="PROSITE" id="PS50880"/>
    </source>
</evidence>
<comment type="function">
    <text evidence="12 13">RNA polymerase that catalyzes the synthesis of short RNA molecules used as primers for DNA polymerase during DNA replication.</text>
</comment>
<dbReference type="PIRSF" id="PIRSF002811">
    <property type="entry name" value="DnaG"/>
    <property type="match status" value="1"/>
</dbReference>
<dbReference type="Gene3D" id="3.90.980.10">
    <property type="entry name" value="DNA primase, catalytic core, N-terminal domain"/>
    <property type="match status" value="1"/>
</dbReference>
<dbReference type="FunFam" id="3.90.980.10:FF:000001">
    <property type="entry name" value="DNA primase"/>
    <property type="match status" value="1"/>
</dbReference>
<evidence type="ECO:0000256" key="11">
    <source>
        <dbReference type="ARBA" id="ARBA00023163"/>
    </source>
</evidence>
<dbReference type="EMBL" id="CP013015">
    <property type="protein sequence ID" value="AMM42277.1"/>
    <property type="molecule type" value="Genomic_DNA"/>
</dbReference>
<keyword evidence="2 12" id="KW-0639">Primosome</keyword>
<evidence type="ECO:0000256" key="2">
    <source>
        <dbReference type="ARBA" id="ARBA00022515"/>
    </source>
</evidence>
<dbReference type="SMART" id="SM00400">
    <property type="entry name" value="ZnF_CHCC"/>
    <property type="match status" value="1"/>
</dbReference>
<evidence type="ECO:0000256" key="1">
    <source>
        <dbReference type="ARBA" id="ARBA00022478"/>
    </source>
</evidence>
<evidence type="ECO:0000313" key="17">
    <source>
        <dbReference type="Proteomes" id="UP000070560"/>
    </source>
</evidence>
<keyword evidence="11 12" id="KW-0804">Transcription</keyword>
<proteinExistence type="inferred from homology"/>
<dbReference type="GO" id="GO:1990077">
    <property type="term" value="C:primosome complex"/>
    <property type="evidence" value="ECO:0007669"/>
    <property type="project" value="UniProtKB-KW"/>
</dbReference>
<evidence type="ECO:0000256" key="4">
    <source>
        <dbReference type="ARBA" id="ARBA00022695"/>
    </source>
</evidence>
<dbReference type="GO" id="GO:0006269">
    <property type="term" value="P:DNA replication, synthesis of primer"/>
    <property type="evidence" value="ECO:0007669"/>
    <property type="project" value="UniProtKB-UniRule"/>
</dbReference>
<dbReference type="InterPro" id="IPR019475">
    <property type="entry name" value="DNA_primase_DnaB-bd"/>
</dbReference>
<dbReference type="Gene3D" id="3.40.1360.10">
    <property type="match status" value="1"/>
</dbReference>
<keyword evidence="7 12" id="KW-0863">Zinc-finger</keyword>
<dbReference type="InterPro" id="IPR037068">
    <property type="entry name" value="DNA_primase_core_N_sf"/>
</dbReference>